<dbReference type="Pfam" id="PF00929">
    <property type="entry name" value="RNase_T"/>
    <property type="match status" value="1"/>
</dbReference>
<evidence type="ECO:0000313" key="14">
    <source>
        <dbReference type="RefSeq" id="XP_037890185.1"/>
    </source>
</evidence>
<keyword evidence="7" id="KW-0539">Nucleus</keyword>
<dbReference type="GO" id="GO:0008408">
    <property type="term" value="F:3'-5' exonuclease activity"/>
    <property type="evidence" value="ECO:0007669"/>
    <property type="project" value="InterPro"/>
</dbReference>
<dbReference type="Gene3D" id="3.30.420.10">
    <property type="entry name" value="Ribonuclease H-like superfamily/Ribonuclease H"/>
    <property type="match status" value="1"/>
</dbReference>
<dbReference type="InterPro" id="IPR037431">
    <property type="entry name" value="REX4_DEDDh_dom"/>
</dbReference>
<evidence type="ECO:0000256" key="7">
    <source>
        <dbReference type="ARBA" id="ARBA00023242"/>
    </source>
</evidence>
<dbReference type="RefSeq" id="XP_037890184.1">
    <property type="nucleotide sequence ID" value="XM_038034256.1"/>
</dbReference>
<dbReference type="SUPFAM" id="SSF53098">
    <property type="entry name" value="Ribonuclease H-like"/>
    <property type="match status" value="1"/>
</dbReference>
<dbReference type="AlphaFoldDB" id="A0A9C5Z5B8"/>
<dbReference type="RefSeq" id="XP_037890182.1">
    <property type="nucleotide sequence ID" value="XM_038034254.1"/>
</dbReference>
<keyword evidence="6 11" id="KW-0269">Exonuclease</keyword>
<evidence type="ECO:0000256" key="5">
    <source>
        <dbReference type="ARBA" id="ARBA00022801"/>
    </source>
</evidence>
<feature type="domain" description="Exonuclease" evidence="9">
    <location>
        <begin position="134"/>
        <end position="296"/>
    </location>
</feature>
<dbReference type="SMART" id="SM00479">
    <property type="entry name" value="EXOIII"/>
    <property type="match status" value="1"/>
</dbReference>
<dbReference type="InterPro" id="IPR047021">
    <property type="entry name" value="REXO1/3/4-like"/>
</dbReference>
<keyword evidence="10" id="KW-1185">Reference proteome</keyword>
<dbReference type="GO" id="GO:0003676">
    <property type="term" value="F:nucleic acid binding"/>
    <property type="evidence" value="ECO:0007669"/>
    <property type="project" value="InterPro"/>
</dbReference>
<dbReference type="GO" id="GO:0006364">
    <property type="term" value="P:rRNA processing"/>
    <property type="evidence" value="ECO:0007669"/>
    <property type="project" value="InterPro"/>
</dbReference>
<dbReference type="InterPro" id="IPR013520">
    <property type="entry name" value="Ribonucl_H"/>
</dbReference>
<evidence type="ECO:0000256" key="8">
    <source>
        <dbReference type="SAM" id="MobiDB-lite"/>
    </source>
</evidence>
<dbReference type="GO" id="GO:0005634">
    <property type="term" value="C:nucleus"/>
    <property type="evidence" value="ECO:0007669"/>
    <property type="project" value="UniProtKB-SubCell"/>
</dbReference>
<evidence type="ECO:0000313" key="11">
    <source>
        <dbReference type="RefSeq" id="XP_037890182.1"/>
    </source>
</evidence>
<evidence type="ECO:0000256" key="6">
    <source>
        <dbReference type="ARBA" id="ARBA00022839"/>
    </source>
</evidence>
<sequence length="305" mass="34493">MKADVASAGIRKHKFKMEVRSFSGSTKDESNSRESRQHGKQLTANKTVTEEKRSIIMDSSLGTMKEVSDSNNTGHKKQNNIFTVNNANRKAAGCHWYAYLTNQSYESNGVVNLENNPMPSLSQRQKRKTAQQNKYVAMDCEMVGVGYKGQEDMLARVSIVNKRGEVLLDKFVKPCEMVTDYRTSISGIRPHNIENGDDFHDVQDQVKKLIQGKILVGHGIAKDLGVLQIKHPYPLIRDTARYKPLCRLVANGRTPSLKCITHAILGLDIQSGEHNSIEDARAAMKIYNKLSFDWENHFRKQKNRT</sequence>
<reference evidence="11 12" key="1">
    <citation type="submission" date="2025-04" db="UniProtKB">
        <authorList>
            <consortium name="RefSeq"/>
        </authorList>
    </citation>
    <scope>IDENTIFICATION</scope>
    <source>
        <tissue evidence="11 12">Whole body pupa</tissue>
    </source>
</reference>
<dbReference type="Proteomes" id="UP000092443">
    <property type="component" value="Unplaced"/>
</dbReference>
<comment type="subcellular location">
    <subcellularLocation>
        <location evidence="1">Nucleus</location>
    </subcellularLocation>
</comment>
<evidence type="ECO:0000313" key="12">
    <source>
        <dbReference type="RefSeq" id="XP_037890183.1"/>
    </source>
</evidence>
<keyword evidence="5" id="KW-0378">Hydrolase</keyword>
<organism evidence="10 11">
    <name type="scientific">Glossina fuscipes</name>
    <dbReference type="NCBI Taxonomy" id="7396"/>
    <lineage>
        <taxon>Eukaryota</taxon>
        <taxon>Metazoa</taxon>
        <taxon>Ecdysozoa</taxon>
        <taxon>Arthropoda</taxon>
        <taxon>Hexapoda</taxon>
        <taxon>Insecta</taxon>
        <taxon>Pterygota</taxon>
        <taxon>Neoptera</taxon>
        <taxon>Endopterygota</taxon>
        <taxon>Diptera</taxon>
        <taxon>Brachycera</taxon>
        <taxon>Muscomorpha</taxon>
        <taxon>Hippoboscoidea</taxon>
        <taxon>Glossinidae</taxon>
        <taxon>Glossina</taxon>
    </lineage>
</organism>
<gene>
    <name evidence="11 12 13 14" type="primary">LOC119637867</name>
</gene>
<dbReference type="PANTHER" id="PTHR12801">
    <property type="entry name" value="RNA EXONUCLEASE REXO1 / RECO3 FAMILY MEMBER-RELATED"/>
    <property type="match status" value="1"/>
</dbReference>
<dbReference type="FunFam" id="3.30.420.10:FF:000007">
    <property type="entry name" value="Interferon-stimulated exonuclease gene 20"/>
    <property type="match status" value="1"/>
</dbReference>
<evidence type="ECO:0000256" key="3">
    <source>
        <dbReference type="ARBA" id="ARBA00016937"/>
    </source>
</evidence>
<comment type="similarity">
    <text evidence="2">Belongs to the REXO4 family.</text>
</comment>
<evidence type="ECO:0000256" key="1">
    <source>
        <dbReference type="ARBA" id="ARBA00004123"/>
    </source>
</evidence>
<dbReference type="InterPro" id="IPR012337">
    <property type="entry name" value="RNaseH-like_sf"/>
</dbReference>
<evidence type="ECO:0000259" key="9">
    <source>
        <dbReference type="SMART" id="SM00479"/>
    </source>
</evidence>
<evidence type="ECO:0000313" key="13">
    <source>
        <dbReference type="RefSeq" id="XP_037890184.1"/>
    </source>
</evidence>
<name>A0A9C5Z5B8_9MUSC</name>
<dbReference type="GeneID" id="119637867"/>
<keyword evidence="4" id="KW-0540">Nuclease</keyword>
<dbReference type="RefSeq" id="XP_037890185.1">
    <property type="nucleotide sequence ID" value="XM_038034257.1"/>
</dbReference>
<proteinExistence type="inferred from homology"/>
<accession>A0A9C5Z5B8</accession>
<evidence type="ECO:0000313" key="10">
    <source>
        <dbReference type="Proteomes" id="UP000092443"/>
    </source>
</evidence>
<evidence type="ECO:0000256" key="2">
    <source>
        <dbReference type="ARBA" id="ARBA00010489"/>
    </source>
</evidence>
<feature type="compositionally biased region" description="Basic and acidic residues" evidence="8">
    <location>
        <begin position="26"/>
        <end position="37"/>
    </location>
</feature>
<dbReference type="CDD" id="cd06144">
    <property type="entry name" value="REX4_like"/>
    <property type="match status" value="1"/>
</dbReference>
<feature type="region of interest" description="Disordered" evidence="8">
    <location>
        <begin position="19"/>
        <end position="53"/>
    </location>
</feature>
<protein>
    <recommendedName>
        <fullName evidence="3">RNA exonuclease 4</fullName>
    </recommendedName>
</protein>
<evidence type="ECO:0000256" key="4">
    <source>
        <dbReference type="ARBA" id="ARBA00022722"/>
    </source>
</evidence>
<dbReference type="RefSeq" id="XP_037890183.1">
    <property type="nucleotide sequence ID" value="XM_038034255.1"/>
</dbReference>
<dbReference type="PANTHER" id="PTHR12801:SF158">
    <property type="entry name" value="RNA EXONUCLEASE 4"/>
    <property type="match status" value="1"/>
</dbReference>
<dbReference type="KEGG" id="gfs:119637867"/>
<dbReference type="InterPro" id="IPR036397">
    <property type="entry name" value="RNaseH_sf"/>
</dbReference>